<evidence type="ECO:0000256" key="6">
    <source>
        <dbReference type="ARBA" id="ARBA00023136"/>
    </source>
</evidence>
<accession>A0A6L9VYM1</accession>
<dbReference type="Pfam" id="PF02397">
    <property type="entry name" value="Bac_transf"/>
    <property type="match status" value="1"/>
</dbReference>
<evidence type="ECO:0000256" key="5">
    <source>
        <dbReference type="ARBA" id="ARBA00022989"/>
    </source>
</evidence>
<dbReference type="RefSeq" id="WP_163201702.1">
    <property type="nucleotide sequence ID" value="NZ_JAAGWG010000001.1"/>
</dbReference>
<dbReference type="PANTHER" id="PTHR30576:SF0">
    <property type="entry name" value="UNDECAPRENYL-PHOSPHATE N-ACETYLGALACTOSAMINYL 1-PHOSPHATE TRANSFERASE-RELATED"/>
    <property type="match status" value="1"/>
</dbReference>
<gene>
    <name evidence="10" type="ORF">GCU60_00620</name>
</gene>
<comment type="similarity">
    <text evidence="2">Belongs to the bacterial sugar transferase family.</text>
</comment>
<dbReference type="GO" id="GO:0016780">
    <property type="term" value="F:phosphotransferase activity, for other substituted phosphate groups"/>
    <property type="evidence" value="ECO:0007669"/>
    <property type="project" value="TreeGrafter"/>
</dbReference>
<feature type="chain" id="PRO_5027046771" evidence="8">
    <location>
        <begin position="31"/>
        <end position="456"/>
    </location>
</feature>
<organism evidence="10 11">
    <name type="scientific">Blastococcus saxobsidens</name>
    <dbReference type="NCBI Taxonomy" id="138336"/>
    <lineage>
        <taxon>Bacteria</taxon>
        <taxon>Bacillati</taxon>
        <taxon>Actinomycetota</taxon>
        <taxon>Actinomycetes</taxon>
        <taxon>Geodermatophilales</taxon>
        <taxon>Geodermatophilaceae</taxon>
        <taxon>Blastococcus</taxon>
    </lineage>
</organism>
<dbReference type="EMBL" id="JAAGWG010000001">
    <property type="protein sequence ID" value="NEK84280.1"/>
    <property type="molecule type" value="Genomic_DNA"/>
</dbReference>
<dbReference type="InterPro" id="IPR003362">
    <property type="entry name" value="Bact_transf"/>
</dbReference>
<feature type="transmembrane region" description="Helical" evidence="7">
    <location>
        <begin position="70"/>
        <end position="91"/>
    </location>
</feature>
<keyword evidence="5 7" id="KW-1133">Transmembrane helix</keyword>
<dbReference type="Proteomes" id="UP000479241">
    <property type="component" value="Unassembled WGS sequence"/>
</dbReference>
<keyword evidence="8" id="KW-0732">Signal</keyword>
<feature type="domain" description="Bacterial sugar transferase" evidence="9">
    <location>
        <begin position="270"/>
        <end position="451"/>
    </location>
</feature>
<name>A0A6L9VYM1_9ACTN</name>
<sequence length="456" mass="50028">MARLGLRTFCLSLDLAALALGLGAAAVASAQLGQPVPARSGLVFAGTLLVLLLLGGLYRSRLSPSVLDDLPSLTARSLVAAALAVVVHMSWSSVSDLSSPVEWRFLWGALATWVALVVLRGIGYAVVRRLRAGGLVAYRTLVIGAGRVGVQVADVLRAHPEYGLRPIGFLDDDPPDLDGPRELPVLGGPDVLPRMLERGGVSTVVVAFSSMKESEMVSLIRTCDRFSCELFVVPRLFELHQVEASMDTAWGFPLVRLRRATYRTRAWRVKRLVDVLFSGLAVVAILPVLLVIALAVRLDSGPGILFGQERVGVDGHRFRVLKFRSLRPATAAESATTWNIGDDPRLTRVGRFLRATSLDELPQLFNILRGDMSLVGPRPERPHFVSQFRSLYPSYEARHRVPSGLTGWAQIHGLRGDTSIPDRARFDNYYIENWSLWLDVKIILRTFSSVLRGAGR</sequence>
<dbReference type="AlphaFoldDB" id="A0A6L9VYM1"/>
<feature type="transmembrane region" description="Helical" evidence="7">
    <location>
        <begin position="103"/>
        <end position="127"/>
    </location>
</feature>
<feature type="transmembrane region" description="Helical" evidence="7">
    <location>
        <begin position="272"/>
        <end position="296"/>
    </location>
</feature>
<dbReference type="Pfam" id="PF13727">
    <property type="entry name" value="CoA_binding_3"/>
    <property type="match status" value="1"/>
</dbReference>
<reference evidence="10 11" key="1">
    <citation type="submission" date="2019-12" db="EMBL/GenBank/DDBJ databases">
        <title>the WGS of Blastococcus saxobsidens 67B17.</title>
        <authorList>
            <person name="Jiang Z."/>
        </authorList>
    </citation>
    <scope>NUCLEOTIDE SEQUENCE [LARGE SCALE GENOMIC DNA]</scope>
    <source>
        <strain evidence="10 11">67B17</strain>
    </source>
</reference>
<keyword evidence="3 10" id="KW-0808">Transferase</keyword>
<evidence type="ECO:0000256" key="7">
    <source>
        <dbReference type="SAM" id="Phobius"/>
    </source>
</evidence>
<dbReference type="InterPro" id="IPR017475">
    <property type="entry name" value="EPS_sugar_tfrase"/>
</dbReference>
<comment type="subcellular location">
    <subcellularLocation>
        <location evidence="1">Membrane</location>
        <topology evidence="1">Multi-pass membrane protein</topology>
    </subcellularLocation>
</comment>
<feature type="signal peptide" evidence="8">
    <location>
        <begin position="1"/>
        <end position="30"/>
    </location>
</feature>
<evidence type="ECO:0000313" key="11">
    <source>
        <dbReference type="Proteomes" id="UP000479241"/>
    </source>
</evidence>
<dbReference type="Gene3D" id="3.40.50.720">
    <property type="entry name" value="NAD(P)-binding Rossmann-like Domain"/>
    <property type="match status" value="1"/>
</dbReference>
<keyword evidence="6 7" id="KW-0472">Membrane</keyword>
<evidence type="ECO:0000256" key="2">
    <source>
        <dbReference type="ARBA" id="ARBA00006464"/>
    </source>
</evidence>
<dbReference type="PANTHER" id="PTHR30576">
    <property type="entry name" value="COLANIC BIOSYNTHESIS UDP-GLUCOSE LIPID CARRIER TRANSFERASE"/>
    <property type="match status" value="1"/>
</dbReference>
<dbReference type="SUPFAM" id="SSF51735">
    <property type="entry name" value="NAD(P)-binding Rossmann-fold domains"/>
    <property type="match status" value="1"/>
</dbReference>
<evidence type="ECO:0000259" key="9">
    <source>
        <dbReference type="Pfam" id="PF02397"/>
    </source>
</evidence>
<comment type="caution">
    <text evidence="10">The sequence shown here is derived from an EMBL/GenBank/DDBJ whole genome shotgun (WGS) entry which is preliminary data.</text>
</comment>
<evidence type="ECO:0000256" key="4">
    <source>
        <dbReference type="ARBA" id="ARBA00022692"/>
    </source>
</evidence>
<evidence type="ECO:0000256" key="3">
    <source>
        <dbReference type="ARBA" id="ARBA00022679"/>
    </source>
</evidence>
<keyword evidence="4 7" id="KW-0812">Transmembrane</keyword>
<dbReference type="InterPro" id="IPR036291">
    <property type="entry name" value="NAD(P)-bd_dom_sf"/>
</dbReference>
<evidence type="ECO:0000313" key="10">
    <source>
        <dbReference type="EMBL" id="NEK84280.1"/>
    </source>
</evidence>
<proteinExistence type="inferred from homology"/>
<evidence type="ECO:0000256" key="8">
    <source>
        <dbReference type="SAM" id="SignalP"/>
    </source>
</evidence>
<feature type="transmembrane region" description="Helical" evidence="7">
    <location>
        <begin position="40"/>
        <end position="58"/>
    </location>
</feature>
<dbReference type="GO" id="GO:0016020">
    <property type="term" value="C:membrane"/>
    <property type="evidence" value="ECO:0007669"/>
    <property type="project" value="UniProtKB-SubCell"/>
</dbReference>
<dbReference type="NCBIfam" id="TIGR03025">
    <property type="entry name" value="EPS_sugtrans"/>
    <property type="match status" value="1"/>
</dbReference>
<protein>
    <submittedName>
        <fullName evidence="10">Sugar transferase</fullName>
    </submittedName>
</protein>
<evidence type="ECO:0000256" key="1">
    <source>
        <dbReference type="ARBA" id="ARBA00004141"/>
    </source>
</evidence>